<dbReference type="InterPro" id="IPR051681">
    <property type="entry name" value="Ser/Thr_Kinases-Pseudokinases"/>
</dbReference>
<evidence type="ECO:0000313" key="3">
    <source>
        <dbReference type="Proteomes" id="UP000092583"/>
    </source>
</evidence>
<dbReference type="PANTHER" id="PTHR44329">
    <property type="entry name" value="SERINE/THREONINE-PROTEIN KINASE TNNI3K-RELATED"/>
    <property type="match status" value="1"/>
</dbReference>
<dbReference type="GO" id="GO:0005524">
    <property type="term" value="F:ATP binding"/>
    <property type="evidence" value="ECO:0007669"/>
    <property type="project" value="InterPro"/>
</dbReference>
<dbReference type="PROSITE" id="PS50011">
    <property type="entry name" value="PROTEIN_KINASE_DOM"/>
    <property type="match status" value="2"/>
</dbReference>
<keyword evidence="2" id="KW-0808">Transferase</keyword>
<keyword evidence="2" id="KW-0418">Kinase</keyword>
<accession>A0A1B9IMV5</accession>
<keyword evidence="2" id="KW-0723">Serine/threonine-protein kinase</keyword>
<dbReference type="SUPFAM" id="SSF56112">
    <property type="entry name" value="Protein kinase-like (PK-like)"/>
    <property type="match status" value="3"/>
</dbReference>
<evidence type="ECO:0000313" key="2">
    <source>
        <dbReference type="EMBL" id="OCF56905.1"/>
    </source>
</evidence>
<dbReference type="InterPro" id="IPR008266">
    <property type="entry name" value="Tyr_kinase_AS"/>
</dbReference>
<dbReference type="CDD" id="cd00180">
    <property type="entry name" value="PKc"/>
    <property type="match status" value="1"/>
</dbReference>
<dbReference type="Gene3D" id="1.10.510.10">
    <property type="entry name" value="Transferase(Phosphotransferase) domain 1"/>
    <property type="match status" value="3"/>
</dbReference>
<dbReference type="Pfam" id="PF00069">
    <property type="entry name" value="Pkinase"/>
    <property type="match status" value="1"/>
</dbReference>
<reference evidence="3" key="2">
    <citation type="submission" date="2013-12" db="EMBL/GenBank/DDBJ databases">
        <title>Evolution of pathogenesis and genome organization in the Tremellales.</title>
        <authorList>
            <person name="Cuomo C."/>
            <person name="Litvintseva A."/>
            <person name="Heitman J."/>
            <person name="Chen Y."/>
            <person name="Sun S."/>
            <person name="Springer D."/>
            <person name="Dromer F."/>
            <person name="Young S."/>
            <person name="Zeng Q."/>
            <person name="Chapman S."/>
            <person name="Gujja S."/>
            <person name="Saif S."/>
            <person name="Birren B."/>
        </authorList>
    </citation>
    <scope>NUCLEOTIDE SEQUENCE [LARGE SCALE GENOMIC DNA]</scope>
    <source>
        <strain evidence="3">CBS 10435</strain>
    </source>
</reference>
<dbReference type="Proteomes" id="UP000092583">
    <property type="component" value="Unassembled WGS sequence"/>
</dbReference>
<dbReference type="STRING" id="1331196.A0A1B9IMV5"/>
<dbReference type="OrthoDB" id="2564275at2759"/>
<dbReference type="InterPro" id="IPR000719">
    <property type="entry name" value="Prot_kinase_dom"/>
</dbReference>
<sequence>MDIYGLGTLLWSIENRNMPRPHRKLECTGVFADLMSRCMADDPDDRPTLNQIIEELRRLPQTRSLFPNENSITNLTTCGTDTSTNNGTPSGPALIPDPSSWWYTHTGAVVNLKGTFYEIRRVPDTLSDRILNHGRPLPVSDSPGVTINGNSVEHLTSQEVRERRQTSYNIDENCHPLPNEDGTFDTRKDVESSQLAIQSDIFEALPIIEVNPNIHHVKNPRSINELKNLISIQGDSYVVQLLGRTTDGKIVTSKYGDQTLLDWINDIGKKVPQEWKYQWVVDIALGLSNLHQKNIVHNDLADQNILLKDDHAIICDLESEATTLDILPPECAQDFCTIKEKSADIYALGVLLWSIENKNSARPHRTLECAGILKDIMSRCLAVNPKGRPTIDQVVYELWRLRQTSSLFPEGYESREAIPTKLNLADVDHGIEVKTDGGDEEKTVYQIDGPQRLPWLNWLYNDKGALLSHNGIFCEIIRIPDTFSDRVINQRADLPFVPWKAARIVGDRIEKMTETELAISRSGCQVNEEGELMPIDDGSFEAERDQGVQLNIESDIFKSLPLIEYDEQVYHAKSPRTIKEVHNLISVRGVPGLVQVMGRTQDNQLVTMGFGKSLSDWITDRSMQTSRQTKLHWAVDIARALYQMHQRDMLHKDLSANNMLVDGDHAVLCELETRWTTGCARSPENCQGAEYDKRADIYGFVTLLWSIENRNMPRPHASLQTSGVFKDIMRKCLDNDPAKRPTIVEVLAELERLKYDS</sequence>
<feature type="domain" description="Protein kinase" evidence="1">
    <location>
        <begin position="529"/>
        <end position="753"/>
    </location>
</feature>
<dbReference type="PANTHER" id="PTHR44329:SF6">
    <property type="entry name" value="RECEPTOR-INTERACTING SERINE_THREONINE-PROTEIN KINASE 1"/>
    <property type="match status" value="1"/>
</dbReference>
<dbReference type="InterPro" id="IPR001245">
    <property type="entry name" value="Ser-Thr/Tyr_kinase_cat_dom"/>
</dbReference>
<dbReference type="InterPro" id="IPR011009">
    <property type="entry name" value="Kinase-like_dom_sf"/>
</dbReference>
<feature type="domain" description="Protein kinase" evidence="1">
    <location>
        <begin position="105"/>
        <end position="400"/>
    </location>
</feature>
<dbReference type="GO" id="GO:0004674">
    <property type="term" value="F:protein serine/threonine kinase activity"/>
    <property type="evidence" value="ECO:0007669"/>
    <property type="project" value="UniProtKB-KW"/>
</dbReference>
<dbReference type="Pfam" id="PF07714">
    <property type="entry name" value="PK_Tyr_Ser-Thr"/>
    <property type="match status" value="1"/>
</dbReference>
<proteinExistence type="predicted"/>
<evidence type="ECO:0000259" key="1">
    <source>
        <dbReference type="PROSITE" id="PS50011"/>
    </source>
</evidence>
<dbReference type="AlphaFoldDB" id="A0A1B9IMV5"/>
<gene>
    <name evidence="2" type="ORF">L486_05761</name>
</gene>
<reference evidence="2 3" key="1">
    <citation type="submission" date="2013-07" db="EMBL/GenBank/DDBJ databases">
        <title>The Genome Sequence of Kwoniella mangroviensis CBS10435.</title>
        <authorList>
            <consortium name="The Broad Institute Genome Sequencing Platform"/>
            <person name="Cuomo C."/>
            <person name="Litvintseva A."/>
            <person name="Chen Y."/>
            <person name="Heitman J."/>
            <person name="Sun S."/>
            <person name="Springer D."/>
            <person name="Dromer F."/>
            <person name="Young S.K."/>
            <person name="Zeng Q."/>
            <person name="Gargeya S."/>
            <person name="Fitzgerald M."/>
            <person name="Abouelleil A."/>
            <person name="Alvarado L."/>
            <person name="Berlin A.M."/>
            <person name="Chapman S.B."/>
            <person name="Dewar J."/>
            <person name="Goldberg J."/>
            <person name="Griggs A."/>
            <person name="Gujja S."/>
            <person name="Hansen M."/>
            <person name="Howarth C."/>
            <person name="Imamovic A."/>
            <person name="Larimer J."/>
            <person name="McCowan C."/>
            <person name="Murphy C."/>
            <person name="Pearson M."/>
            <person name="Priest M."/>
            <person name="Roberts A."/>
            <person name="Saif S."/>
            <person name="Shea T."/>
            <person name="Sykes S."/>
            <person name="Wortman J."/>
            <person name="Nusbaum C."/>
            <person name="Birren B."/>
        </authorList>
    </citation>
    <scope>NUCLEOTIDE SEQUENCE [LARGE SCALE GENOMIC DNA]</scope>
    <source>
        <strain evidence="2 3">CBS 10435</strain>
    </source>
</reference>
<organism evidence="2 3">
    <name type="scientific">Kwoniella mangroviensis CBS 10435</name>
    <dbReference type="NCBI Taxonomy" id="1331196"/>
    <lineage>
        <taxon>Eukaryota</taxon>
        <taxon>Fungi</taxon>
        <taxon>Dikarya</taxon>
        <taxon>Basidiomycota</taxon>
        <taxon>Agaricomycotina</taxon>
        <taxon>Tremellomycetes</taxon>
        <taxon>Tremellales</taxon>
        <taxon>Cryptococcaceae</taxon>
        <taxon>Kwoniella</taxon>
    </lineage>
</organism>
<dbReference type="PROSITE" id="PS00109">
    <property type="entry name" value="PROTEIN_KINASE_TYR"/>
    <property type="match status" value="1"/>
</dbReference>
<protein>
    <submittedName>
        <fullName evidence="2">Serine/threonine protein kinase</fullName>
    </submittedName>
</protein>
<keyword evidence="3" id="KW-1185">Reference proteome</keyword>
<dbReference type="EMBL" id="KI669464">
    <property type="protein sequence ID" value="OCF56905.1"/>
    <property type="molecule type" value="Genomic_DNA"/>
</dbReference>
<name>A0A1B9IMV5_9TREE</name>